<organism evidence="7 8">
    <name type="scientific">Kytococcus aerolatus</name>
    <dbReference type="NCBI Taxonomy" id="592308"/>
    <lineage>
        <taxon>Bacteria</taxon>
        <taxon>Bacillati</taxon>
        <taxon>Actinomycetota</taxon>
        <taxon>Actinomycetes</taxon>
        <taxon>Micrococcales</taxon>
        <taxon>Kytococcaceae</taxon>
        <taxon>Kytococcus</taxon>
    </lineage>
</organism>
<dbReference type="Pfam" id="PF01943">
    <property type="entry name" value="Polysacc_synt"/>
    <property type="match status" value="1"/>
</dbReference>
<gene>
    <name evidence="7" type="ORF">SAMN05445756_0545</name>
</gene>
<keyword evidence="2" id="KW-1003">Cell membrane</keyword>
<dbReference type="Proteomes" id="UP000198122">
    <property type="component" value="Unassembled WGS sequence"/>
</dbReference>
<feature type="transmembrane region" description="Helical" evidence="6">
    <location>
        <begin position="291"/>
        <end position="318"/>
    </location>
</feature>
<evidence type="ECO:0000256" key="6">
    <source>
        <dbReference type="SAM" id="Phobius"/>
    </source>
</evidence>
<keyword evidence="3 6" id="KW-0812">Transmembrane</keyword>
<evidence type="ECO:0000256" key="2">
    <source>
        <dbReference type="ARBA" id="ARBA00022475"/>
    </source>
</evidence>
<protein>
    <submittedName>
        <fullName evidence="7">Membrane protein involved in the export of O-antigen and teichoic acid</fullName>
    </submittedName>
</protein>
<reference evidence="7 8" key="1">
    <citation type="submission" date="2017-06" db="EMBL/GenBank/DDBJ databases">
        <authorList>
            <person name="Kim H.J."/>
            <person name="Triplett B.A."/>
        </authorList>
    </citation>
    <scope>NUCLEOTIDE SEQUENCE [LARGE SCALE GENOMIC DNA]</scope>
    <source>
        <strain evidence="7 8">DSM 22179</strain>
    </source>
</reference>
<evidence type="ECO:0000256" key="1">
    <source>
        <dbReference type="ARBA" id="ARBA00004651"/>
    </source>
</evidence>
<name>A0A212T6R6_9MICO</name>
<dbReference type="InterPro" id="IPR050833">
    <property type="entry name" value="Poly_Biosynth_Transport"/>
</dbReference>
<evidence type="ECO:0000256" key="3">
    <source>
        <dbReference type="ARBA" id="ARBA00022692"/>
    </source>
</evidence>
<dbReference type="GO" id="GO:0005886">
    <property type="term" value="C:plasma membrane"/>
    <property type="evidence" value="ECO:0007669"/>
    <property type="project" value="UniProtKB-SubCell"/>
</dbReference>
<keyword evidence="4 6" id="KW-1133">Transmembrane helix</keyword>
<feature type="transmembrane region" description="Helical" evidence="6">
    <location>
        <begin position="360"/>
        <end position="379"/>
    </location>
</feature>
<dbReference type="RefSeq" id="WP_088817539.1">
    <property type="nucleotide sequence ID" value="NZ_FYEZ01000001.1"/>
</dbReference>
<feature type="transmembrane region" description="Helical" evidence="6">
    <location>
        <begin position="391"/>
        <end position="410"/>
    </location>
</feature>
<sequence>MAEAGSRRSAFAWNFAGTTLYNFSQWLVLAILGRLFSQATVGEYSLLLALTAPVFLLTGLNLRVIQATDARRRWSVSQFERMRHLLNAVAMGISFLIGVFTFTDMGLLAALVAVCGAKAVEARGQLNYGYFQVHDRLDYVAQSLLSRALLGPMMVALAAFLTDSLAWSAVGLMVGWVIPQLLLDKPRVQRLIRNDPQATRPEEPRTVPALRAMLTKGFPLGVDAGVSSLSINAPRYLLQATAGSAALGGFVPLAYLAQLISSITSAMATTLISPMSRAYHEGRRKYFVRSLVRLVAFGAGVSAAAMVAAWAIGDWVIARALGPEYVNRPLLMALLLSSTVITLQRMLSKALEASTAFTRYMLVDSVTLATVALASVVLIPKFGALGAAHSLTMGFLLGTAVVLAMVVKLVNTMPDSPASRD</sequence>
<evidence type="ECO:0000313" key="8">
    <source>
        <dbReference type="Proteomes" id="UP000198122"/>
    </source>
</evidence>
<dbReference type="InterPro" id="IPR002797">
    <property type="entry name" value="Polysacc_synth"/>
</dbReference>
<dbReference type="PANTHER" id="PTHR30250">
    <property type="entry name" value="PST FAMILY PREDICTED COLANIC ACID TRANSPORTER"/>
    <property type="match status" value="1"/>
</dbReference>
<dbReference type="PANTHER" id="PTHR30250:SF11">
    <property type="entry name" value="O-ANTIGEN TRANSPORTER-RELATED"/>
    <property type="match status" value="1"/>
</dbReference>
<dbReference type="EMBL" id="FYEZ01000001">
    <property type="protein sequence ID" value="SNC61747.1"/>
    <property type="molecule type" value="Genomic_DNA"/>
</dbReference>
<evidence type="ECO:0000313" key="7">
    <source>
        <dbReference type="EMBL" id="SNC61747.1"/>
    </source>
</evidence>
<evidence type="ECO:0000256" key="4">
    <source>
        <dbReference type="ARBA" id="ARBA00022989"/>
    </source>
</evidence>
<feature type="transmembrane region" description="Helical" evidence="6">
    <location>
        <begin position="12"/>
        <end position="32"/>
    </location>
</feature>
<proteinExistence type="predicted"/>
<feature type="transmembrane region" description="Helical" evidence="6">
    <location>
        <begin position="44"/>
        <end position="64"/>
    </location>
</feature>
<feature type="transmembrane region" description="Helical" evidence="6">
    <location>
        <begin position="85"/>
        <end position="103"/>
    </location>
</feature>
<keyword evidence="8" id="KW-1185">Reference proteome</keyword>
<accession>A0A212T6R6</accession>
<comment type="subcellular location">
    <subcellularLocation>
        <location evidence="1">Cell membrane</location>
        <topology evidence="1">Multi-pass membrane protein</topology>
    </subcellularLocation>
</comment>
<dbReference type="OrthoDB" id="3246647at2"/>
<evidence type="ECO:0000256" key="5">
    <source>
        <dbReference type="ARBA" id="ARBA00023136"/>
    </source>
</evidence>
<keyword evidence="5 6" id="KW-0472">Membrane</keyword>
<dbReference type="AlphaFoldDB" id="A0A212T6R6"/>
<feature type="transmembrane region" description="Helical" evidence="6">
    <location>
        <begin position="153"/>
        <end position="183"/>
    </location>
</feature>